<dbReference type="PANTHER" id="PTHR43163">
    <property type="entry name" value="DIPEPTIDE TRANSPORT SYSTEM PERMEASE PROTEIN DPPB-RELATED"/>
    <property type="match status" value="1"/>
</dbReference>
<keyword evidence="10" id="KW-1185">Reference proteome</keyword>
<dbReference type="InterPro" id="IPR045621">
    <property type="entry name" value="BPD_transp_1_N"/>
</dbReference>
<evidence type="ECO:0000256" key="2">
    <source>
        <dbReference type="ARBA" id="ARBA00022448"/>
    </source>
</evidence>
<dbReference type="InterPro" id="IPR035906">
    <property type="entry name" value="MetI-like_sf"/>
</dbReference>
<comment type="similarity">
    <text evidence="7">Belongs to the binding-protein-dependent transport system permease family.</text>
</comment>
<keyword evidence="3" id="KW-1003">Cell membrane</keyword>
<organism evidence="9 10">
    <name type="scientific">Plastoroseomonas hellenica</name>
    <dbReference type="NCBI Taxonomy" id="2687306"/>
    <lineage>
        <taxon>Bacteria</taxon>
        <taxon>Pseudomonadati</taxon>
        <taxon>Pseudomonadota</taxon>
        <taxon>Alphaproteobacteria</taxon>
        <taxon>Acetobacterales</taxon>
        <taxon>Acetobacteraceae</taxon>
        <taxon>Plastoroseomonas</taxon>
    </lineage>
</organism>
<sequence>MGFAARRLLVSIGLVWLVASLVFLVIHLIPGDPAELLLSQGGIAPDPAAVEELRERLGLNQPLWQQYATYLGGLLQGDFGYSLQDEHPIAEEIALRLPRTLELVGAAGLIAVLLGLPLGTVAALRAGGLLDRMLSAVAALALSVPVFVVGTLAVLVLAQQLKLVPAGGYVPLAQDPLRHLGLLLMPAGTIAVGLSAVVFRVTRSSVLEVLQREHVRAAQARGTPPAAIIRRHVVRNALTPVVTVIALHLGTLLGGTVLVEFVFNWPGLSGYLVRSVEARDYPEVLGIVVVISALFVLLNFVVDLLYAVIDPRVRHG</sequence>
<comment type="subcellular location">
    <subcellularLocation>
        <location evidence="1 7">Cell membrane</location>
        <topology evidence="1 7">Multi-pass membrane protein</topology>
    </subcellularLocation>
</comment>
<gene>
    <name evidence="9" type="ORF">GXW71_01095</name>
</gene>
<feature type="transmembrane region" description="Helical" evidence="7">
    <location>
        <begin position="136"/>
        <end position="159"/>
    </location>
</feature>
<dbReference type="InterPro" id="IPR000515">
    <property type="entry name" value="MetI-like"/>
</dbReference>
<evidence type="ECO:0000256" key="6">
    <source>
        <dbReference type="ARBA" id="ARBA00023136"/>
    </source>
</evidence>
<dbReference type="Proteomes" id="UP001196870">
    <property type="component" value="Unassembled WGS sequence"/>
</dbReference>
<keyword evidence="6 7" id="KW-0472">Membrane</keyword>
<evidence type="ECO:0000256" key="7">
    <source>
        <dbReference type="RuleBase" id="RU363032"/>
    </source>
</evidence>
<dbReference type="PROSITE" id="PS50928">
    <property type="entry name" value="ABC_TM1"/>
    <property type="match status" value="1"/>
</dbReference>
<evidence type="ECO:0000313" key="10">
    <source>
        <dbReference type="Proteomes" id="UP001196870"/>
    </source>
</evidence>
<feature type="transmembrane region" description="Helical" evidence="7">
    <location>
        <begin position="7"/>
        <end position="29"/>
    </location>
</feature>
<protein>
    <submittedName>
        <fullName evidence="9">ABC transporter permease</fullName>
    </submittedName>
</protein>
<feature type="transmembrane region" description="Helical" evidence="7">
    <location>
        <begin position="179"/>
        <end position="202"/>
    </location>
</feature>
<accession>A0ABS5ERL5</accession>
<evidence type="ECO:0000259" key="8">
    <source>
        <dbReference type="PROSITE" id="PS50928"/>
    </source>
</evidence>
<dbReference type="SUPFAM" id="SSF161098">
    <property type="entry name" value="MetI-like"/>
    <property type="match status" value="1"/>
</dbReference>
<evidence type="ECO:0000256" key="3">
    <source>
        <dbReference type="ARBA" id="ARBA00022475"/>
    </source>
</evidence>
<evidence type="ECO:0000313" key="9">
    <source>
        <dbReference type="EMBL" id="MBR0662938.1"/>
    </source>
</evidence>
<keyword evidence="4 7" id="KW-0812">Transmembrane</keyword>
<dbReference type="Pfam" id="PF00528">
    <property type="entry name" value="BPD_transp_1"/>
    <property type="match status" value="1"/>
</dbReference>
<feature type="transmembrane region" description="Helical" evidence="7">
    <location>
        <begin position="237"/>
        <end position="264"/>
    </location>
</feature>
<dbReference type="EMBL" id="JAAGBB010000001">
    <property type="protein sequence ID" value="MBR0662938.1"/>
    <property type="molecule type" value="Genomic_DNA"/>
</dbReference>
<evidence type="ECO:0000256" key="1">
    <source>
        <dbReference type="ARBA" id="ARBA00004651"/>
    </source>
</evidence>
<dbReference type="Gene3D" id="1.10.3720.10">
    <property type="entry name" value="MetI-like"/>
    <property type="match status" value="1"/>
</dbReference>
<dbReference type="Pfam" id="PF19300">
    <property type="entry name" value="BPD_transp_1_N"/>
    <property type="match status" value="1"/>
</dbReference>
<comment type="caution">
    <text evidence="9">The sequence shown here is derived from an EMBL/GenBank/DDBJ whole genome shotgun (WGS) entry which is preliminary data.</text>
</comment>
<evidence type="ECO:0000256" key="4">
    <source>
        <dbReference type="ARBA" id="ARBA00022692"/>
    </source>
</evidence>
<dbReference type="CDD" id="cd06261">
    <property type="entry name" value="TM_PBP2"/>
    <property type="match status" value="1"/>
</dbReference>
<evidence type="ECO:0000256" key="5">
    <source>
        <dbReference type="ARBA" id="ARBA00022989"/>
    </source>
</evidence>
<dbReference type="PANTHER" id="PTHR43163:SF6">
    <property type="entry name" value="DIPEPTIDE TRANSPORT SYSTEM PERMEASE PROTEIN DPPB-RELATED"/>
    <property type="match status" value="1"/>
</dbReference>
<feature type="transmembrane region" description="Helical" evidence="7">
    <location>
        <begin position="284"/>
        <end position="309"/>
    </location>
</feature>
<reference evidence="10" key="1">
    <citation type="journal article" date="2021" name="Syst. Appl. Microbiol.">
        <title>Roseomonas hellenica sp. nov., isolated from roots of wild-growing Alkanna tinctoria.</title>
        <authorList>
            <person name="Rat A."/>
            <person name="Naranjo H.D."/>
            <person name="Lebbe L."/>
            <person name="Cnockaert M."/>
            <person name="Krigas N."/>
            <person name="Grigoriadou K."/>
            <person name="Maloupa E."/>
            <person name="Willems A."/>
        </authorList>
    </citation>
    <scope>NUCLEOTIDE SEQUENCE [LARGE SCALE GENOMIC DNA]</scope>
    <source>
        <strain evidence="10">LMG 31523</strain>
    </source>
</reference>
<keyword evidence="5 7" id="KW-1133">Transmembrane helix</keyword>
<name>A0ABS5ERL5_9PROT</name>
<proteinExistence type="inferred from homology"/>
<feature type="domain" description="ABC transmembrane type-1" evidence="8">
    <location>
        <begin position="97"/>
        <end position="306"/>
    </location>
</feature>
<feature type="transmembrane region" description="Helical" evidence="7">
    <location>
        <begin position="103"/>
        <end position="124"/>
    </location>
</feature>
<keyword evidence="2 7" id="KW-0813">Transport</keyword>